<evidence type="ECO:0000313" key="2">
    <source>
        <dbReference type="Proteomes" id="UP000663865"/>
    </source>
</evidence>
<dbReference type="EMBL" id="CAJNYV010000585">
    <property type="protein sequence ID" value="CAF3369589.1"/>
    <property type="molecule type" value="Genomic_DNA"/>
</dbReference>
<evidence type="ECO:0000313" key="1">
    <source>
        <dbReference type="EMBL" id="CAF3369589.1"/>
    </source>
</evidence>
<name>A0A817XJM2_9BILA</name>
<sequence length="270" mass="31075">MDGSYNTNSVHQMVAIYASIPYIREAIDVLDISTSCPLFTIADFGASHGLNSMRAMKMIIEYLREAKMVDDEQQQILVVHNDLPILMIGHLSSKFFPRTPHTTGRCFYCQYPVYGNLESTNFISERSLLYKCAQAVLSPEQLLNFTFSVYQRSYAECVDRDLFARCSIELIRADIVRIESPQYADFENGQVTLDEFARPIAKTIRSWSQSVLRQALEINGKPSTTDDIIMAQFWTIYEKNVKEWPQEFNTCVCLMFLTLKKANAMEIKYQ</sequence>
<dbReference type="Gene3D" id="3.40.50.150">
    <property type="entry name" value="Vaccinia Virus protein VP39"/>
    <property type="match status" value="1"/>
</dbReference>
<comment type="caution">
    <text evidence="1">The sequence shown here is derived from an EMBL/GenBank/DDBJ whole genome shotgun (WGS) entry which is preliminary data.</text>
</comment>
<proteinExistence type="predicted"/>
<reference evidence="1" key="1">
    <citation type="submission" date="2021-02" db="EMBL/GenBank/DDBJ databases">
        <authorList>
            <person name="Nowell W R."/>
        </authorList>
    </citation>
    <scope>NUCLEOTIDE SEQUENCE</scope>
</reference>
<protein>
    <submittedName>
        <fullName evidence="1">Uncharacterized protein</fullName>
    </submittedName>
</protein>
<dbReference type="AlphaFoldDB" id="A0A817XJM2"/>
<dbReference type="Proteomes" id="UP000663865">
    <property type="component" value="Unassembled WGS sequence"/>
</dbReference>
<accession>A0A817XJM2</accession>
<dbReference type="SUPFAM" id="SSF53335">
    <property type="entry name" value="S-adenosyl-L-methionine-dependent methyltransferases"/>
    <property type="match status" value="1"/>
</dbReference>
<dbReference type="InterPro" id="IPR029063">
    <property type="entry name" value="SAM-dependent_MTases_sf"/>
</dbReference>
<organism evidence="1 2">
    <name type="scientific">Rotaria socialis</name>
    <dbReference type="NCBI Taxonomy" id="392032"/>
    <lineage>
        <taxon>Eukaryota</taxon>
        <taxon>Metazoa</taxon>
        <taxon>Spiralia</taxon>
        <taxon>Gnathifera</taxon>
        <taxon>Rotifera</taxon>
        <taxon>Eurotatoria</taxon>
        <taxon>Bdelloidea</taxon>
        <taxon>Philodinida</taxon>
        <taxon>Philodinidae</taxon>
        <taxon>Rotaria</taxon>
    </lineage>
</organism>
<gene>
    <name evidence="1" type="ORF">KIK155_LOCUS5264</name>
</gene>